<dbReference type="RefSeq" id="WP_007076673.1">
    <property type="nucleotide sequence ID" value="NZ_CM001024.1"/>
</dbReference>
<dbReference type="Proteomes" id="UP000003111">
    <property type="component" value="Unassembled WGS sequence"/>
</dbReference>
<evidence type="ECO:0008006" key="3">
    <source>
        <dbReference type="Google" id="ProtNLM"/>
    </source>
</evidence>
<dbReference type="EMBL" id="ACLF03000001">
    <property type="protein sequence ID" value="EFQ84765.1"/>
    <property type="molecule type" value="Genomic_DNA"/>
</dbReference>
<dbReference type="eggNOG" id="COG2718">
    <property type="taxonomic scope" value="Bacteria"/>
</dbReference>
<dbReference type="Gene3D" id="1.20.910.10">
    <property type="entry name" value="Heme oxygenase-like"/>
    <property type="match status" value="1"/>
</dbReference>
<dbReference type="SMART" id="SM01236">
    <property type="entry name" value="Haem_oxygenase_2"/>
    <property type="match status" value="1"/>
</dbReference>
<dbReference type="AlphaFoldDB" id="E2S7U9"/>
<protein>
    <recommendedName>
        <fullName evidence="3">Iron-containing redox enzyme</fullName>
    </recommendedName>
</protein>
<gene>
    <name evidence="1" type="ORF">HMPREF0063_10106</name>
</gene>
<dbReference type="InterPro" id="IPR016084">
    <property type="entry name" value="Haem_Oase-like_multi-hlx"/>
</dbReference>
<name>E2S7U9_9ACTN</name>
<evidence type="ECO:0000313" key="2">
    <source>
        <dbReference type="Proteomes" id="UP000003111"/>
    </source>
</evidence>
<dbReference type="STRING" id="585531.HMPREF0063_10106"/>
<keyword evidence="2" id="KW-1185">Reference proteome</keyword>
<comment type="caution">
    <text evidence="1">The sequence shown here is derived from an EMBL/GenBank/DDBJ whole genome shotgun (WGS) entry which is preliminary data.</text>
</comment>
<sequence>MRLPDPCGRLTGHLFPSLRSDGRETAVPVTVEPDSTHDEQLALWVLYELHYRGFDDVSAELEWEPWVLTVRQQLEASFEQRLRSTCVVPDGLDPAAPVGETLFALVDAHPGTSVAAHVGGRADLATVEDLLRQRSLYHLKESDPVAWSVPRLPPAAQARLMELQFDEYGAGDPDRLHASLFARGLRQAGLDDAYGAYVGETTVEALEQNNAMSLFGLHRRHLGAAMGHLAAFEASSSLPSRRMAKGLRRVGITGDLAAYYDEHVEADAVHEQLAARGICGALVAEQPELAPDVLWGAQVCLDLEHRFAEAMLSRWAAA</sequence>
<dbReference type="OrthoDB" id="252872at2"/>
<reference evidence="1" key="1">
    <citation type="submission" date="2010-08" db="EMBL/GenBank/DDBJ databases">
        <authorList>
            <person name="Muzny D."/>
            <person name="Qin X."/>
            <person name="Buhay C."/>
            <person name="Dugan-Rocha S."/>
            <person name="Ding Y."/>
            <person name="Chen G."/>
            <person name="Hawes A."/>
            <person name="Holder M."/>
            <person name="Jhangiani S."/>
            <person name="Johnson A."/>
            <person name="Khan Z."/>
            <person name="Li Z."/>
            <person name="Liu W."/>
            <person name="Liu X."/>
            <person name="Perez L."/>
            <person name="Shen H."/>
            <person name="Wang Q."/>
            <person name="Watt J."/>
            <person name="Xi L."/>
            <person name="Xin Y."/>
            <person name="Zhou J."/>
            <person name="Deng J."/>
            <person name="Jiang H."/>
            <person name="Liu Y."/>
            <person name="Qu J."/>
            <person name="Song X.-Z."/>
            <person name="Zhang L."/>
            <person name="Villasana D."/>
            <person name="Johnson A."/>
            <person name="Liu J."/>
            <person name="Liyanage D."/>
            <person name="Lorensuhewa L."/>
            <person name="Robinson T."/>
            <person name="Song A."/>
            <person name="Song B.-B."/>
            <person name="Dinh H."/>
            <person name="Thornton R."/>
            <person name="Coyle M."/>
            <person name="Francisco L."/>
            <person name="Jackson L."/>
            <person name="Javaid M."/>
            <person name="Korchina V."/>
            <person name="Kovar C."/>
            <person name="Mata R."/>
            <person name="Mathew T."/>
            <person name="Ngo R."/>
            <person name="Nguyen L."/>
            <person name="Nguyen N."/>
            <person name="Okwuonu G."/>
            <person name="Ongeri F."/>
            <person name="Pham C."/>
            <person name="Simmons D."/>
            <person name="Wilczek-Boney K."/>
            <person name="Hale W."/>
            <person name="Jakkamsetti A."/>
            <person name="Pham P."/>
            <person name="Ruth R."/>
            <person name="San Lucas F."/>
            <person name="Warren J."/>
            <person name="Zhang J."/>
            <person name="Zhao Z."/>
            <person name="Zhou C."/>
            <person name="Zhu D."/>
            <person name="Lee S."/>
            <person name="Bess C."/>
            <person name="Blankenburg K."/>
            <person name="Forbes L."/>
            <person name="Fu Q."/>
            <person name="Gubbala S."/>
            <person name="Hirani K."/>
            <person name="Jayaseelan J.C."/>
            <person name="Lara F."/>
            <person name="Munidasa M."/>
            <person name="Palculict T."/>
            <person name="Patil S."/>
            <person name="Pu L.-L."/>
            <person name="Saada N."/>
            <person name="Tang L."/>
            <person name="Weissenberger G."/>
            <person name="Zhu Y."/>
            <person name="Hemphill L."/>
            <person name="Shang Y."/>
            <person name="Youmans B."/>
            <person name="Ayvaz T."/>
            <person name="Ross M."/>
            <person name="Santibanez J."/>
            <person name="Aqrawi P."/>
            <person name="Gross S."/>
            <person name="Joshi V."/>
            <person name="Fowler G."/>
            <person name="Nazareth L."/>
            <person name="Reid J."/>
            <person name="Worley K."/>
            <person name="Petrosino J."/>
            <person name="Highlander S."/>
            <person name="Gibbs R."/>
        </authorList>
    </citation>
    <scope>NUCLEOTIDE SEQUENCE [LARGE SCALE GENOMIC DNA]</scope>
    <source>
        <strain evidence="1">DSM 15272</strain>
    </source>
</reference>
<dbReference type="Pfam" id="PF14518">
    <property type="entry name" value="Haem_oxygenas_2"/>
    <property type="match status" value="1"/>
</dbReference>
<evidence type="ECO:0000313" key="1">
    <source>
        <dbReference type="EMBL" id="EFQ84765.1"/>
    </source>
</evidence>
<accession>E2S7U9</accession>
<dbReference type="HOGENOM" id="CLU_052813_0_0_11"/>
<proteinExistence type="predicted"/>
<organism evidence="1 2">
    <name type="scientific">Aeromicrobium marinum DSM 15272</name>
    <dbReference type="NCBI Taxonomy" id="585531"/>
    <lineage>
        <taxon>Bacteria</taxon>
        <taxon>Bacillati</taxon>
        <taxon>Actinomycetota</taxon>
        <taxon>Actinomycetes</taxon>
        <taxon>Propionibacteriales</taxon>
        <taxon>Nocardioidaceae</taxon>
        <taxon>Aeromicrobium</taxon>
    </lineage>
</organism>
<dbReference type="SUPFAM" id="SSF48613">
    <property type="entry name" value="Heme oxygenase-like"/>
    <property type="match status" value="1"/>
</dbReference>